<dbReference type="PANTHER" id="PTHR24111:SF0">
    <property type="entry name" value="LEUCINE-RICH REPEAT-CONTAINING PROTEIN"/>
    <property type="match status" value="1"/>
</dbReference>
<keyword evidence="1" id="KW-0677">Repeat</keyword>
<feature type="region of interest" description="Disordered" evidence="2">
    <location>
        <begin position="175"/>
        <end position="195"/>
    </location>
</feature>
<evidence type="ECO:0000256" key="1">
    <source>
        <dbReference type="ARBA" id="ARBA00022737"/>
    </source>
</evidence>
<protein>
    <recommendedName>
        <fullName evidence="5">Tropomodulin</fullName>
    </recommendedName>
</protein>
<dbReference type="AlphaFoldDB" id="A0A1Z5JI93"/>
<dbReference type="Gene3D" id="3.80.10.10">
    <property type="entry name" value="Ribonuclease Inhibitor"/>
    <property type="match status" value="1"/>
</dbReference>
<dbReference type="InParanoid" id="A0A1Z5JI93"/>
<dbReference type="Proteomes" id="UP000198406">
    <property type="component" value="Unassembled WGS sequence"/>
</dbReference>
<keyword evidence="4" id="KW-1185">Reference proteome</keyword>
<name>A0A1Z5JI93_FISSO</name>
<dbReference type="InterPro" id="IPR052201">
    <property type="entry name" value="LRR-containing_regulator"/>
</dbReference>
<evidence type="ECO:0008006" key="5">
    <source>
        <dbReference type="Google" id="ProtNLM"/>
    </source>
</evidence>
<dbReference type="EMBL" id="BDSP01000067">
    <property type="protein sequence ID" value="GAX13491.1"/>
    <property type="molecule type" value="Genomic_DNA"/>
</dbReference>
<accession>A0A1Z5JI93</accession>
<gene>
    <name evidence="3" type="ORF">FisN_36Lh046</name>
</gene>
<dbReference type="SUPFAM" id="SSF52047">
    <property type="entry name" value="RNI-like"/>
    <property type="match status" value="1"/>
</dbReference>
<evidence type="ECO:0000313" key="4">
    <source>
        <dbReference type="Proteomes" id="UP000198406"/>
    </source>
</evidence>
<reference evidence="3 4" key="1">
    <citation type="journal article" date="2015" name="Plant Cell">
        <title>Oil accumulation by the oleaginous diatom Fistulifera solaris as revealed by the genome and transcriptome.</title>
        <authorList>
            <person name="Tanaka T."/>
            <person name="Maeda Y."/>
            <person name="Veluchamy A."/>
            <person name="Tanaka M."/>
            <person name="Abida H."/>
            <person name="Marechal E."/>
            <person name="Bowler C."/>
            <person name="Muto M."/>
            <person name="Sunaga Y."/>
            <person name="Tanaka M."/>
            <person name="Yoshino T."/>
            <person name="Taniguchi T."/>
            <person name="Fukuda Y."/>
            <person name="Nemoto M."/>
            <person name="Matsumoto M."/>
            <person name="Wong P.S."/>
            <person name="Aburatani S."/>
            <person name="Fujibuchi W."/>
        </authorList>
    </citation>
    <scope>NUCLEOTIDE SEQUENCE [LARGE SCALE GENOMIC DNA]</scope>
    <source>
        <strain evidence="3 4">JPCC DA0580</strain>
    </source>
</reference>
<evidence type="ECO:0000256" key="2">
    <source>
        <dbReference type="SAM" id="MobiDB-lite"/>
    </source>
</evidence>
<proteinExistence type="predicted"/>
<comment type="caution">
    <text evidence="3">The sequence shown here is derived from an EMBL/GenBank/DDBJ whole genome shotgun (WGS) entry which is preliminary data.</text>
</comment>
<dbReference type="PANTHER" id="PTHR24111">
    <property type="entry name" value="LEUCINE-RICH REPEAT-CONTAINING PROTEIN 34"/>
    <property type="match status" value="1"/>
</dbReference>
<organism evidence="3 4">
    <name type="scientific">Fistulifera solaris</name>
    <name type="common">Oleaginous diatom</name>
    <dbReference type="NCBI Taxonomy" id="1519565"/>
    <lineage>
        <taxon>Eukaryota</taxon>
        <taxon>Sar</taxon>
        <taxon>Stramenopiles</taxon>
        <taxon>Ochrophyta</taxon>
        <taxon>Bacillariophyta</taxon>
        <taxon>Bacillariophyceae</taxon>
        <taxon>Bacillariophycidae</taxon>
        <taxon>Naviculales</taxon>
        <taxon>Naviculaceae</taxon>
        <taxon>Fistulifera</taxon>
    </lineage>
</organism>
<dbReference type="InterPro" id="IPR032675">
    <property type="entry name" value="LRR_dom_sf"/>
</dbReference>
<feature type="compositionally biased region" description="Polar residues" evidence="2">
    <location>
        <begin position="186"/>
        <end position="195"/>
    </location>
</feature>
<dbReference type="OrthoDB" id="120976at2759"/>
<evidence type="ECO:0000313" key="3">
    <source>
        <dbReference type="EMBL" id="GAX13491.1"/>
    </source>
</evidence>
<sequence length="195" mass="21285">MSFELTNETISFSNLIAKIERVSQLQSLSLDSVTLEGDDDDLQVFTKFFRGHSHLESARFRNVRFVSEGMDLELILSMMLISTDKLRLLSVDGCPIKPSVITAITYNSTLDTIRMVNCGLTDENAMKLVDSLAKASRITSVDVSGNKFTDFGSHAFSQGLKQRTQVTNVQMDGVTKTGEGSAMKGSAQTVSAKSA</sequence>